<evidence type="ECO:0000256" key="1">
    <source>
        <dbReference type="SAM" id="SignalP"/>
    </source>
</evidence>
<dbReference type="Proteomes" id="UP000243588">
    <property type="component" value="Unassembled WGS sequence"/>
</dbReference>
<keyword evidence="3" id="KW-1185">Reference proteome</keyword>
<accession>A0A1G8DL98</accession>
<evidence type="ECO:0000313" key="3">
    <source>
        <dbReference type="Proteomes" id="UP000243588"/>
    </source>
</evidence>
<protein>
    <submittedName>
        <fullName evidence="2">Uncharacterized protein</fullName>
    </submittedName>
</protein>
<feature type="signal peptide" evidence="1">
    <location>
        <begin position="1"/>
        <end position="19"/>
    </location>
</feature>
<organism evidence="2 3">
    <name type="scientific">Myroides phaeus</name>
    <dbReference type="NCBI Taxonomy" id="702745"/>
    <lineage>
        <taxon>Bacteria</taxon>
        <taxon>Pseudomonadati</taxon>
        <taxon>Bacteroidota</taxon>
        <taxon>Flavobacteriia</taxon>
        <taxon>Flavobacteriales</taxon>
        <taxon>Flavobacteriaceae</taxon>
        <taxon>Myroides</taxon>
    </lineage>
</organism>
<feature type="chain" id="PRO_5017290198" evidence="1">
    <location>
        <begin position="20"/>
        <end position="740"/>
    </location>
</feature>
<proteinExistence type="predicted"/>
<keyword evidence="1" id="KW-0732">Signal</keyword>
<dbReference type="RefSeq" id="WP_090407302.1">
    <property type="nucleotide sequence ID" value="NZ_FNDQ01000007.1"/>
</dbReference>
<dbReference type="EMBL" id="FNDQ01000007">
    <property type="protein sequence ID" value="SDH58474.1"/>
    <property type="molecule type" value="Genomic_DNA"/>
</dbReference>
<reference evidence="3" key="1">
    <citation type="submission" date="2016-10" db="EMBL/GenBank/DDBJ databases">
        <authorList>
            <person name="Varghese N."/>
            <person name="Submissions S."/>
        </authorList>
    </citation>
    <scope>NUCLEOTIDE SEQUENCE [LARGE SCALE GENOMIC DNA]</scope>
    <source>
        <strain evidence="3">DSM 23313</strain>
    </source>
</reference>
<gene>
    <name evidence="2" type="ORF">SAMN05421818_10781</name>
</gene>
<sequence length="740" mass="81864">MKKITLIAALLGSVYFANAQVGIGTPDPAVSAELEIFSTTKGLLIPRVKLTDIKIYKPIIGEQVESLLVYNINEVKDATDDKIIALPKGFYYWDGAKWNRIVSKSELDKAIENLGDNITKIGADVTNLKNLINYIVPTNPGNVDSDGKPVVVESHSTIVYDPKTGEMSYVTYEGGKYVTKAINLTNMIRGIETNTFFIDFIDNNSKVTGYVYFNEATITKAIEDALKIDPKATEADIINGLNAKTPGAITIEVKGVVVNNIKEILESNPNITIQVDGKDKTFTTVEEYLQYITQFSEGNVIYTQIEDPNDANKKIWAFQYYDATTKEYKTINLNDLVKGAETKTFIRKIEEKGKANKFVYFSEQTIIDWLAADKANTVDNIPNDAPGAVTVDIMKELTTNIEQFFTEKTTVLKEGSTTEYHTVQELIENISKNVSGNVIYKEIEVDKDPSDPSQGKEKVWVFQYYDAATNEYKTINLNDLVKGAETKTTITRTESKADKSLEAYAKVNAPVDKDVKKGEIFYKYDNEAGQPDYINMTGDILLSIENNEKIKNAITNVLNAGGNVYYGDHDGDEKDTAVTDKTPHVFYHVVYNDKTNKYENKEIDLPLSMLTKVINKHKDVVKKALGDNITNAGDIVFTGNVYNGRYVYLAKGTTKAGREVAGTWVNSARTTGVELKNATAIHGVLSIKLMKGDIVVANSATDIVVSGTTIAFNIGTAGHYIVVPTGDYDVVVEYAGNEVK</sequence>
<dbReference type="STRING" id="702745.SAMN05421818_10781"/>
<name>A0A1G8DL98_9FLAO</name>
<evidence type="ECO:0000313" key="2">
    <source>
        <dbReference type="EMBL" id="SDH58474.1"/>
    </source>
</evidence>
<dbReference type="AlphaFoldDB" id="A0A1G8DL98"/>